<keyword evidence="10" id="KW-0406">Ion transport</keyword>
<comment type="function">
    <text evidence="9 10">Fluoride-specific ion channel. Important for reducing fluoride concentration in the cell, thus reducing its toxicity.</text>
</comment>
<dbReference type="Proteomes" id="UP000307087">
    <property type="component" value="Unassembled WGS sequence"/>
</dbReference>
<feature type="transmembrane region" description="Helical" evidence="10">
    <location>
        <begin position="91"/>
        <end position="111"/>
    </location>
</feature>
<name>A0A4S8MZX7_9ACTN</name>
<comment type="similarity">
    <text evidence="7 10">Belongs to the fluoride channel Fluc/FEX (TC 1.A.43) family.</text>
</comment>
<protein>
    <recommendedName>
        <fullName evidence="10">Fluoride-specific ion channel FluC</fullName>
    </recommendedName>
</protein>
<keyword evidence="10" id="KW-0813">Transport</keyword>
<dbReference type="OrthoDB" id="5148600at2"/>
<keyword evidence="5 10" id="KW-0472">Membrane</keyword>
<evidence type="ECO:0000256" key="7">
    <source>
        <dbReference type="ARBA" id="ARBA00035120"/>
    </source>
</evidence>
<dbReference type="Pfam" id="PF02537">
    <property type="entry name" value="CRCB"/>
    <property type="match status" value="1"/>
</dbReference>
<keyword evidence="10" id="KW-0479">Metal-binding</keyword>
<keyword evidence="6 10" id="KW-0407">Ion channel</keyword>
<evidence type="ECO:0000256" key="3">
    <source>
        <dbReference type="ARBA" id="ARBA00022692"/>
    </source>
</evidence>
<comment type="activity regulation">
    <text evidence="10">Na(+) is not transported, but it plays an essential structural role and its presence is essential for fluoride channel function.</text>
</comment>
<comment type="subcellular location">
    <subcellularLocation>
        <location evidence="1 10">Cell membrane</location>
        <topology evidence="1 10">Multi-pass membrane protein</topology>
    </subcellularLocation>
</comment>
<evidence type="ECO:0000313" key="12">
    <source>
        <dbReference type="Proteomes" id="UP000307087"/>
    </source>
</evidence>
<keyword evidence="10" id="KW-0915">Sodium</keyword>
<dbReference type="GO" id="GO:0062054">
    <property type="term" value="F:fluoride channel activity"/>
    <property type="evidence" value="ECO:0007669"/>
    <property type="project" value="UniProtKB-UniRule"/>
</dbReference>
<evidence type="ECO:0000256" key="1">
    <source>
        <dbReference type="ARBA" id="ARBA00004651"/>
    </source>
</evidence>
<sequence length="112" mass="11168">MTILWVALGGAAGAPLRYLLGQRLDPRRPGWHLGTLAANTGASLLLGACVGWSLGGTALALVGTGFCGGLSTYSSLAVQTRDLGPRRGPAYAGLTIVTGLAACSLGFLLAAG</sequence>
<dbReference type="EMBL" id="STGW01000021">
    <property type="protein sequence ID" value="THV08915.1"/>
    <property type="molecule type" value="Genomic_DNA"/>
</dbReference>
<dbReference type="RefSeq" id="WP_136564369.1">
    <property type="nucleotide sequence ID" value="NZ_BAABLS010000007.1"/>
</dbReference>
<feature type="transmembrane region" description="Helical" evidence="10">
    <location>
        <begin position="45"/>
        <end position="70"/>
    </location>
</feature>
<feature type="binding site" evidence="10">
    <location>
        <position position="68"/>
    </location>
    <ligand>
        <name>Na(+)</name>
        <dbReference type="ChEBI" id="CHEBI:29101"/>
        <note>structural</note>
    </ligand>
</feature>
<evidence type="ECO:0000313" key="11">
    <source>
        <dbReference type="EMBL" id="THV08915.1"/>
    </source>
</evidence>
<dbReference type="PANTHER" id="PTHR28259">
    <property type="entry name" value="FLUORIDE EXPORT PROTEIN 1-RELATED"/>
    <property type="match status" value="1"/>
</dbReference>
<evidence type="ECO:0000256" key="5">
    <source>
        <dbReference type="ARBA" id="ARBA00023136"/>
    </source>
</evidence>
<accession>A0A4S8MZX7</accession>
<proteinExistence type="inferred from homology"/>
<dbReference type="GO" id="GO:0046872">
    <property type="term" value="F:metal ion binding"/>
    <property type="evidence" value="ECO:0007669"/>
    <property type="project" value="UniProtKB-KW"/>
</dbReference>
<keyword evidence="4 10" id="KW-1133">Transmembrane helix</keyword>
<evidence type="ECO:0000256" key="9">
    <source>
        <dbReference type="ARBA" id="ARBA00049940"/>
    </source>
</evidence>
<comment type="caution">
    <text evidence="10">Lacks conserved residue(s) required for the propagation of feature annotation.</text>
</comment>
<gene>
    <name evidence="10" type="primary">fluC</name>
    <name evidence="10" type="synonym">crcB</name>
    <name evidence="11" type="ORF">E9934_18435</name>
</gene>
<dbReference type="GO" id="GO:0140114">
    <property type="term" value="P:cellular detoxification of fluoride"/>
    <property type="evidence" value="ECO:0007669"/>
    <property type="project" value="UniProtKB-UniRule"/>
</dbReference>
<evidence type="ECO:0000256" key="8">
    <source>
        <dbReference type="ARBA" id="ARBA00035585"/>
    </source>
</evidence>
<comment type="catalytic activity">
    <reaction evidence="8">
        <text>fluoride(in) = fluoride(out)</text>
        <dbReference type="Rhea" id="RHEA:76159"/>
        <dbReference type="ChEBI" id="CHEBI:17051"/>
    </reaction>
    <physiologicalReaction direction="left-to-right" evidence="8">
        <dbReference type="Rhea" id="RHEA:76160"/>
    </physiologicalReaction>
</comment>
<evidence type="ECO:0000256" key="6">
    <source>
        <dbReference type="ARBA" id="ARBA00023303"/>
    </source>
</evidence>
<evidence type="ECO:0000256" key="2">
    <source>
        <dbReference type="ARBA" id="ARBA00022475"/>
    </source>
</evidence>
<comment type="caution">
    <text evidence="11">The sequence shown here is derived from an EMBL/GenBank/DDBJ whole genome shotgun (WGS) entry which is preliminary data.</text>
</comment>
<evidence type="ECO:0000256" key="10">
    <source>
        <dbReference type="HAMAP-Rule" id="MF_00454"/>
    </source>
</evidence>
<keyword evidence="3 10" id="KW-0812">Transmembrane</keyword>
<keyword evidence="2 10" id="KW-1003">Cell membrane</keyword>
<evidence type="ECO:0000256" key="4">
    <source>
        <dbReference type="ARBA" id="ARBA00022989"/>
    </source>
</evidence>
<dbReference type="GO" id="GO:0005886">
    <property type="term" value="C:plasma membrane"/>
    <property type="evidence" value="ECO:0007669"/>
    <property type="project" value="UniProtKB-SubCell"/>
</dbReference>
<reference evidence="11 12" key="1">
    <citation type="journal article" date="2009" name="Int. J. Syst. Evol. Microbiol.">
        <title>Nocardioides caeni sp. nov., isolated from wastewater.</title>
        <authorList>
            <person name="Yoon J.H."/>
            <person name="Kang S.J."/>
            <person name="Park S."/>
            <person name="Kim W."/>
            <person name="Oh T.K."/>
        </authorList>
    </citation>
    <scope>NUCLEOTIDE SEQUENCE [LARGE SCALE GENOMIC DNA]</scope>
    <source>
        <strain evidence="11 12">DSM 23134</strain>
    </source>
</reference>
<keyword evidence="12" id="KW-1185">Reference proteome</keyword>
<dbReference type="PANTHER" id="PTHR28259:SF1">
    <property type="entry name" value="FLUORIDE EXPORT PROTEIN 1-RELATED"/>
    <property type="match status" value="1"/>
</dbReference>
<organism evidence="11 12">
    <name type="scientific">Nocardioides caeni</name>
    <dbReference type="NCBI Taxonomy" id="574700"/>
    <lineage>
        <taxon>Bacteria</taxon>
        <taxon>Bacillati</taxon>
        <taxon>Actinomycetota</taxon>
        <taxon>Actinomycetes</taxon>
        <taxon>Propionibacteriales</taxon>
        <taxon>Nocardioidaceae</taxon>
        <taxon>Nocardioides</taxon>
    </lineage>
</organism>
<feature type="binding site" evidence="10">
    <location>
        <position position="71"/>
    </location>
    <ligand>
        <name>Na(+)</name>
        <dbReference type="ChEBI" id="CHEBI:29101"/>
        <note>structural</note>
    </ligand>
</feature>
<dbReference type="HAMAP" id="MF_00454">
    <property type="entry name" value="FluC"/>
    <property type="match status" value="1"/>
</dbReference>
<dbReference type="AlphaFoldDB" id="A0A4S8MZX7"/>
<dbReference type="InterPro" id="IPR003691">
    <property type="entry name" value="FluC"/>
</dbReference>